<name>A0A6G1HRV8_9PEZI</name>
<reference evidence="12" key="1">
    <citation type="journal article" date="2020" name="Stud. Mycol.">
        <title>101 Dothideomycetes genomes: a test case for predicting lifestyles and emergence of pathogens.</title>
        <authorList>
            <person name="Haridas S."/>
            <person name="Albert R."/>
            <person name="Binder M."/>
            <person name="Bloem J."/>
            <person name="Labutti K."/>
            <person name="Salamov A."/>
            <person name="Andreopoulos B."/>
            <person name="Baker S."/>
            <person name="Barry K."/>
            <person name="Bills G."/>
            <person name="Bluhm B."/>
            <person name="Cannon C."/>
            <person name="Castanera R."/>
            <person name="Culley D."/>
            <person name="Daum C."/>
            <person name="Ezra D."/>
            <person name="Gonzalez J."/>
            <person name="Henrissat B."/>
            <person name="Kuo A."/>
            <person name="Liang C."/>
            <person name="Lipzen A."/>
            <person name="Lutzoni F."/>
            <person name="Magnuson J."/>
            <person name="Mondo S."/>
            <person name="Nolan M."/>
            <person name="Ohm R."/>
            <person name="Pangilinan J."/>
            <person name="Park H.-J."/>
            <person name="Ramirez L."/>
            <person name="Alfaro M."/>
            <person name="Sun H."/>
            <person name="Tritt A."/>
            <person name="Yoshinaga Y."/>
            <person name="Zwiers L.-H."/>
            <person name="Turgeon B."/>
            <person name="Goodwin S."/>
            <person name="Spatafora J."/>
            <person name="Crous P."/>
            <person name="Grigoriev I."/>
        </authorList>
    </citation>
    <scope>NUCLEOTIDE SEQUENCE</scope>
    <source>
        <strain evidence="12">CBS 262.69</strain>
    </source>
</reference>
<feature type="chain" id="PRO_5026376154" description="Lysophospholipase" evidence="10">
    <location>
        <begin position="17"/>
        <end position="654"/>
    </location>
</feature>
<comment type="catalytic activity">
    <reaction evidence="8 10">
        <text>a 1-acyl-sn-glycero-3-phosphocholine + H2O = sn-glycerol 3-phosphocholine + a fatty acid + H(+)</text>
        <dbReference type="Rhea" id="RHEA:15177"/>
        <dbReference type="ChEBI" id="CHEBI:15377"/>
        <dbReference type="ChEBI" id="CHEBI:15378"/>
        <dbReference type="ChEBI" id="CHEBI:16870"/>
        <dbReference type="ChEBI" id="CHEBI:28868"/>
        <dbReference type="ChEBI" id="CHEBI:58168"/>
        <dbReference type="EC" id="3.1.1.5"/>
    </reaction>
</comment>
<dbReference type="GO" id="GO:0004622">
    <property type="term" value="F:phosphatidylcholine lysophospholipase activity"/>
    <property type="evidence" value="ECO:0007669"/>
    <property type="project" value="UniProtKB-EC"/>
</dbReference>
<dbReference type="GO" id="GO:0004623">
    <property type="term" value="F:phospholipase A2 activity"/>
    <property type="evidence" value="ECO:0007669"/>
    <property type="project" value="TreeGrafter"/>
</dbReference>
<keyword evidence="7" id="KW-0325">Glycoprotein</keyword>
<evidence type="ECO:0000256" key="4">
    <source>
        <dbReference type="ARBA" id="ARBA00022801"/>
    </source>
</evidence>
<keyword evidence="3 10" id="KW-0732">Signal</keyword>
<accession>A0A6G1HRV8</accession>
<dbReference type="InterPro" id="IPR002642">
    <property type="entry name" value="LysoPLipase_cat_dom"/>
</dbReference>
<dbReference type="Gene3D" id="3.40.1090.10">
    <property type="entry name" value="Cytosolic phospholipase A2 catalytic domain"/>
    <property type="match status" value="1"/>
</dbReference>
<proteinExistence type="inferred from homology"/>
<dbReference type="Proteomes" id="UP000799640">
    <property type="component" value="Unassembled WGS sequence"/>
</dbReference>
<evidence type="ECO:0000256" key="3">
    <source>
        <dbReference type="ARBA" id="ARBA00022729"/>
    </source>
</evidence>
<gene>
    <name evidence="12" type="ORF">EJ06DRAFT_86119</name>
</gene>
<dbReference type="PANTHER" id="PTHR10728">
    <property type="entry name" value="CYTOSOLIC PHOSPHOLIPASE A2"/>
    <property type="match status" value="1"/>
</dbReference>
<evidence type="ECO:0000256" key="9">
    <source>
        <dbReference type="PROSITE-ProRule" id="PRU00555"/>
    </source>
</evidence>
<dbReference type="InterPro" id="IPR016035">
    <property type="entry name" value="Acyl_Trfase/lysoPLipase"/>
</dbReference>
<feature type="signal peptide" evidence="10">
    <location>
        <begin position="1"/>
        <end position="16"/>
    </location>
</feature>
<evidence type="ECO:0000256" key="1">
    <source>
        <dbReference type="ARBA" id="ARBA00008780"/>
    </source>
</evidence>
<dbReference type="SMART" id="SM00022">
    <property type="entry name" value="PLAc"/>
    <property type="match status" value="1"/>
</dbReference>
<dbReference type="GO" id="GO:0005829">
    <property type="term" value="C:cytosol"/>
    <property type="evidence" value="ECO:0007669"/>
    <property type="project" value="TreeGrafter"/>
</dbReference>
<evidence type="ECO:0000256" key="2">
    <source>
        <dbReference type="ARBA" id="ARBA00013274"/>
    </source>
</evidence>
<dbReference type="Pfam" id="PF01735">
    <property type="entry name" value="PLA2_B"/>
    <property type="match status" value="1"/>
</dbReference>
<evidence type="ECO:0000256" key="6">
    <source>
        <dbReference type="ARBA" id="ARBA00023098"/>
    </source>
</evidence>
<keyword evidence="4 9" id="KW-0378">Hydrolase</keyword>
<dbReference type="PROSITE" id="PS51210">
    <property type="entry name" value="PLA2C"/>
    <property type="match status" value="1"/>
</dbReference>
<evidence type="ECO:0000313" key="12">
    <source>
        <dbReference type="EMBL" id="KAF2398641.1"/>
    </source>
</evidence>
<protein>
    <recommendedName>
        <fullName evidence="2 10">Lysophospholipase</fullName>
        <ecNumber evidence="2 10">3.1.1.5</ecNumber>
    </recommendedName>
</protein>
<evidence type="ECO:0000256" key="10">
    <source>
        <dbReference type="RuleBase" id="RU362103"/>
    </source>
</evidence>
<keyword evidence="6 9" id="KW-0443">Lipid metabolism</keyword>
<sequence length="654" mass="69623">MHILSLALLAGATAHAAIDPAAFDPATHNETSLAILEETSLARRASSISAYSPVDNSCPPTRPSIRAAHALSNREKDWLTLRRSTARPAMRELLTRIGIADFDAGAWMDKHANDMPVVGIAFSGGGYRALLNGAGALAAFDSRTPGSTGKGHVGGVLQASTYVAGLSGGSWLVGSIYVNNFSSVSDIISTAPDKSSTGNLWQFQNPIFTGPSNSLLSKADYYMTIFNQVRDKVKAGFDSSITDYWGRALSFQLINAPAGAPGYTWSSLADSGPFSRGDAPMPLIVADGRAPGEIVISLNATVFEFTPFEMGSHDPTLFGFAPMKYVGSNFTAGSLPSSEACVTGFDNAGYVMGTSSSLFNQFLLQLDAVPGVPQFLRDALNSVLGKLDKNQNDIADWTPNPFLGWNKAKNPGANSRQLTLVDGGEDLQNIPLHPLIQPIRGVDVIFAVDSSADTLNRGANWPNGTALVATYMRSLSPEMQNGTAFPSIPDQATFVNLGLNSRPTFFGCNSSNNTGPTPLLVYLPNTPYSYMSNVSTFDPKYNISERNAMIENGYNVASMGNGTVDDQWPTCLACAMLSRSLERTKTAVPKACTACFKEYCWNGTRNSKDVQYEPSLLLQDGKAKTTKKKGAAARGVGVSWAVLGAALAVSVCML</sequence>
<dbReference type="AlphaFoldDB" id="A0A6G1HRV8"/>
<dbReference type="SUPFAM" id="SSF52151">
    <property type="entry name" value="FabD/lysophospholipase-like"/>
    <property type="match status" value="1"/>
</dbReference>
<dbReference type="GO" id="GO:0005783">
    <property type="term" value="C:endoplasmic reticulum"/>
    <property type="evidence" value="ECO:0007669"/>
    <property type="project" value="TreeGrafter"/>
</dbReference>
<evidence type="ECO:0000259" key="11">
    <source>
        <dbReference type="PROSITE" id="PS51210"/>
    </source>
</evidence>
<dbReference type="GO" id="GO:0046475">
    <property type="term" value="P:glycerophospholipid catabolic process"/>
    <property type="evidence" value="ECO:0007669"/>
    <property type="project" value="TreeGrafter"/>
</dbReference>
<comment type="similarity">
    <text evidence="1 10">Belongs to the lysophospholipase family.</text>
</comment>
<dbReference type="PANTHER" id="PTHR10728:SF33">
    <property type="entry name" value="LYSOPHOSPHOLIPASE 1-RELATED"/>
    <property type="match status" value="1"/>
</dbReference>
<feature type="domain" description="PLA2c" evidence="11">
    <location>
        <begin position="57"/>
        <end position="606"/>
    </location>
</feature>
<dbReference type="FunFam" id="3.40.1090.10:FF:000010">
    <property type="entry name" value="Lysophospholipase"/>
    <property type="match status" value="1"/>
</dbReference>
<keyword evidence="5 9" id="KW-0442">Lipid degradation</keyword>
<dbReference type="OrthoDB" id="4084751at2759"/>
<organism evidence="12 13">
    <name type="scientific">Trichodelitschia bisporula</name>
    <dbReference type="NCBI Taxonomy" id="703511"/>
    <lineage>
        <taxon>Eukaryota</taxon>
        <taxon>Fungi</taxon>
        <taxon>Dikarya</taxon>
        <taxon>Ascomycota</taxon>
        <taxon>Pezizomycotina</taxon>
        <taxon>Dothideomycetes</taxon>
        <taxon>Dothideomycetes incertae sedis</taxon>
        <taxon>Phaeotrichales</taxon>
        <taxon>Phaeotrichaceae</taxon>
        <taxon>Trichodelitschia</taxon>
    </lineage>
</organism>
<dbReference type="EMBL" id="ML996699">
    <property type="protein sequence ID" value="KAF2398641.1"/>
    <property type="molecule type" value="Genomic_DNA"/>
</dbReference>
<evidence type="ECO:0000256" key="5">
    <source>
        <dbReference type="ARBA" id="ARBA00022963"/>
    </source>
</evidence>
<evidence type="ECO:0000313" key="13">
    <source>
        <dbReference type="Proteomes" id="UP000799640"/>
    </source>
</evidence>
<dbReference type="EC" id="3.1.1.5" evidence="2 10"/>
<evidence type="ECO:0000256" key="8">
    <source>
        <dbReference type="ARBA" id="ARBA00049531"/>
    </source>
</evidence>
<evidence type="ECO:0000256" key="7">
    <source>
        <dbReference type="ARBA" id="ARBA00023180"/>
    </source>
</evidence>
<keyword evidence="13" id="KW-1185">Reference proteome</keyword>